<feature type="domain" description="PEP5/VPS11 N-terminal" evidence="6">
    <location>
        <begin position="33"/>
        <end position="297"/>
    </location>
</feature>
<dbReference type="GO" id="GO:0048284">
    <property type="term" value="P:organelle fusion"/>
    <property type="evidence" value="ECO:0007669"/>
    <property type="project" value="TreeGrafter"/>
</dbReference>
<dbReference type="Proteomes" id="UP000271098">
    <property type="component" value="Unassembled WGS sequence"/>
</dbReference>
<sequence length="318" mass="35044">MSLVESGWRQFTFFEKHNVCDPENPESKFSGLKEDEEGVNSLVKLWQLDRVEKDAPFCVRVIRVCPLLGIGRSTRACHVALHSSLRHIAVGFIDSSVIYSASNIIKEKSGKWLTVVDGANSGSGDEVTGLCLAWLAAQDICVLYCLTSTAILSFSISNKATINRVEHDAKGCLRDCWSFSEVNNQLIVGSTEMVYFYEAEQSAAADPDSGKGRCHALGRSNEKIQLLALNNHVALLTRQPTSIPYSSELWTYVVSIYDVEGQCVAFSCAVPAVSRMFLLDSMFMVLTQDGTLSAFTEKNISAKLDILFKKNLYDLAVG</sequence>
<dbReference type="WBParaSite" id="GPUH_0001557901-mRNA-1">
    <property type="protein sequence ID" value="GPUH_0001557901-mRNA-1"/>
    <property type="gene ID" value="GPUH_0001557901"/>
</dbReference>
<dbReference type="GO" id="GO:0007032">
    <property type="term" value="P:endosome organization"/>
    <property type="evidence" value="ECO:0007669"/>
    <property type="project" value="TreeGrafter"/>
</dbReference>
<evidence type="ECO:0000256" key="1">
    <source>
        <dbReference type="ARBA" id="ARBA00004492"/>
    </source>
</evidence>
<keyword evidence="5" id="KW-0472">Membrane</keyword>
<keyword evidence="3" id="KW-0863">Zinc-finger</keyword>
<dbReference type="GO" id="GO:0006904">
    <property type="term" value="P:vesicle docking involved in exocytosis"/>
    <property type="evidence" value="ECO:0007669"/>
    <property type="project" value="TreeGrafter"/>
</dbReference>
<dbReference type="GO" id="GO:0008270">
    <property type="term" value="F:zinc ion binding"/>
    <property type="evidence" value="ECO:0007669"/>
    <property type="project" value="UniProtKB-KW"/>
</dbReference>
<evidence type="ECO:0000259" key="6">
    <source>
        <dbReference type="Pfam" id="PF23341"/>
    </source>
</evidence>
<gene>
    <name evidence="7" type="ORF">GPUH_LOCUS15558</name>
</gene>
<dbReference type="PANTHER" id="PTHR23323">
    <property type="entry name" value="VACUOLAR PROTEIN SORTING-ASSOCIATED PROTEIN"/>
    <property type="match status" value="1"/>
</dbReference>
<dbReference type="GO" id="GO:0030674">
    <property type="term" value="F:protein-macromolecule adaptor activity"/>
    <property type="evidence" value="ECO:0007669"/>
    <property type="project" value="TreeGrafter"/>
</dbReference>
<evidence type="ECO:0000256" key="3">
    <source>
        <dbReference type="ARBA" id="ARBA00022771"/>
    </source>
</evidence>
<evidence type="ECO:0000256" key="4">
    <source>
        <dbReference type="ARBA" id="ARBA00022833"/>
    </source>
</evidence>
<dbReference type="PANTHER" id="PTHR23323:SF24">
    <property type="entry name" value="VACUOLAR PROTEIN SORTING-ASSOCIATED PROTEIN 11 HOMOLOG"/>
    <property type="match status" value="1"/>
</dbReference>
<evidence type="ECO:0000256" key="2">
    <source>
        <dbReference type="ARBA" id="ARBA00022723"/>
    </source>
</evidence>
<keyword evidence="8" id="KW-1185">Reference proteome</keyword>
<evidence type="ECO:0000313" key="8">
    <source>
        <dbReference type="Proteomes" id="UP000271098"/>
    </source>
</evidence>
<evidence type="ECO:0000313" key="9">
    <source>
        <dbReference type="WBParaSite" id="GPUH_0001557901-mRNA-1"/>
    </source>
</evidence>
<evidence type="ECO:0000256" key="5">
    <source>
        <dbReference type="ARBA" id="ARBA00023136"/>
    </source>
</evidence>
<dbReference type="GO" id="GO:0031902">
    <property type="term" value="C:late endosome membrane"/>
    <property type="evidence" value="ECO:0007669"/>
    <property type="project" value="UniProtKB-SubCell"/>
</dbReference>
<dbReference type="GO" id="GO:0030897">
    <property type="term" value="C:HOPS complex"/>
    <property type="evidence" value="ECO:0007669"/>
    <property type="project" value="TreeGrafter"/>
</dbReference>
<dbReference type="GO" id="GO:0007033">
    <property type="term" value="P:vacuole organization"/>
    <property type="evidence" value="ECO:0007669"/>
    <property type="project" value="TreeGrafter"/>
</dbReference>
<accession>A0A183E3L7</accession>
<evidence type="ECO:0000313" key="7">
    <source>
        <dbReference type="EMBL" id="VDN26229.1"/>
    </source>
</evidence>
<keyword evidence="4" id="KW-0862">Zinc</keyword>
<comment type="subcellular location">
    <subcellularLocation>
        <location evidence="1">Late endosome membrane</location>
        <topology evidence="1">Peripheral membrane protein</topology>
        <orientation evidence="1">Cytoplasmic side</orientation>
    </subcellularLocation>
</comment>
<reference evidence="9" key="1">
    <citation type="submission" date="2016-06" db="UniProtKB">
        <authorList>
            <consortium name="WormBaseParasite"/>
        </authorList>
    </citation>
    <scope>IDENTIFICATION</scope>
</reference>
<dbReference type="InterPro" id="IPR057307">
    <property type="entry name" value="PEP5_VPS11_N"/>
</dbReference>
<proteinExistence type="predicted"/>
<protein>
    <submittedName>
        <fullName evidence="9">RAB3GAP2_N domain-containing protein</fullName>
    </submittedName>
</protein>
<dbReference type="AlphaFoldDB" id="A0A183E3L7"/>
<dbReference type="EMBL" id="UYRT01082614">
    <property type="protein sequence ID" value="VDN26229.1"/>
    <property type="molecule type" value="Genomic_DNA"/>
</dbReference>
<organism evidence="9">
    <name type="scientific">Gongylonema pulchrum</name>
    <dbReference type="NCBI Taxonomy" id="637853"/>
    <lineage>
        <taxon>Eukaryota</taxon>
        <taxon>Metazoa</taxon>
        <taxon>Ecdysozoa</taxon>
        <taxon>Nematoda</taxon>
        <taxon>Chromadorea</taxon>
        <taxon>Rhabditida</taxon>
        <taxon>Spirurina</taxon>
        <taxon>Spiruromorpha</taxon>
        <taxon>Spiruroidea</taxon>
        <taxon>Gongylonematidae</taxon>
        <taxon>Gongylonema</taxon>
    </lineage>
</organism>
<dbReference type="OrthoDB" id="26184at2759"/>
<reference evidence="7 8" key="2">
    <citation type="submission" date="2018-11" db="EMBL/GenBank/DDBJ databases">
        <authorList>
            <consortium name="Pathogen Informatics"/>
        </authorList>
    </citation>
    <scope>NUCLEOTIDE SEQUENCE [LARGE SCALE GENOMIC DNA]</scope>
</reference>
<keyword evidence="2" id="KW-0479">Metal-binding</keyword>
<name>A0A183E3L7_9BILA</name>
<dbReference type="Pfam" id="PF23341">
    <property type="entry name" value="PEP5_VPS11_N"/>
    <property type="match status" value="1"/>
</dbReference>